<dbReference type="Gene3D" id="1.10.472.80">
    <property type="entry name" value="Ypt/Rab-GAP domain of gyp1p, domain 3"/>
    <property type="match status" value="1"/>
</dbReference>
<dbReference type="SMART" id="SM00164">
    <property type="entry name" value="TBC"/>
    <property type="match status" value="1"/>
</dbReference>
<dbReference type="FunFam" id="1.10.10.750:FF:000001">
    <property type="entry name" value="TBC1 domain family member 10A"/>
    <property type="match status" value="1"/>
</dbReference>
<dbReference type="FunFam" id="1.10.8.270:FF:000007">
    <property type="entry name" value="TBC1 domain family member 10A"/>
    <property type="match status" value="1"/>
</dbReference>
<dbReference type="GO" id="GO:0005886">
    <property type="term" value="C:plasma membrane"/>
    <property type="evidence" value="ECO:0007669"/>
    <property type="project" value="UniProtKB-ARBA"/>
</dbReference>
<gene>
    <name evidence="4" type="ORF">DNTS_014672</name>
</gene>
<dbReference type="GO" id="GO:0031267">
    <property type="term" value="F:small GTPase binding"/>
    <property type="evidence" value="ECO:0007669"/>
    <property type="project" value="TreeGrafter"/>
</dbReference>
<dbReference type="Gene3D" id="1.10.8.270">
    <property type="entry name" value="putative rabgap domain of human tbc1 domain family member 14 like domains"/>
    <property type="match status" value="1"/>
</dbReference>
<dbReference type="OrthoDB" id="159449at2759"/>
<feature type="region of interest" description="Disordered" evidence="2">
    <location>
        <begin position="602"/>
        <end position="639"/>
    </location>
</feature>
<dbReference type="Gene3D" id="1.10.10.750">
    <property type="entry name" value="Ypt/Rab-GAP domain of gyp1p, domain 1"/>
    <property type="match status" value="1"/>
</dbReference>
<dbReference type="PANTHER" id="PTHR47219">
    <property type="entry name" value="RAB GTPASE-ACTIVATING PROTEIN 1-LIKE"/>
    <property type="match status" value="1"/>
</dbReference>
<sequence>MRSASSPSPISPRPVTLSMCQLTTDQLSGTVYSPPITLWMEPQKPLHTLDIVAVSEPSELLLSGCVPYIIFDRSSVRVEDQGVYFDSKSGWNQEHYGVRKALVTYSRSRDLLIEDPRIKWVFSLKGLQHGYVCRSSKMSVKPGNGEDEEGNGGKQSWPVQTNRYGFILGNGEIDSDVPCPESVRHRESKWLSLMTQWEQVMEKKSNKVKSQCQKGIPASVRAKCWPLLCGAKNRKDNNRVLYKRLVEAQDLQGWTDIIKRDTDRQFPFHEMFQSSEGHGQKDLLEVLRAYTQYRPDEGYCQAQGPVAAVLLMNMPAQDAFWCLAQISELFLPGYYSPLLEGVLFDAAVLSSVLKKLCPTAHKHMQNQGVEPLMFATDWLMCLYSRHLPFNTLLRVWDLFFCYGVRVLFQVAVVLVHRCLGEARQRRECEGQMETLERLRGVKQNILNEQADAFIHEVCSVPLSLTELRKQTEKEMEKWKRERPNSNFDPRGRCHGHQMAWERTQEKQKGREQQKKNLVVTVMRSHSSLSPLVRKKWRKQRSNTNIEEWDGGGKNFLEESDFQENRRRSMCGLVGEKKGNWDSVLPQHMSKIDNKPCKISLEESYSLERKQRKDELENDSREKEKDNGQMGTYATGNPTEEKRDLQMGLDEHTVKMTTTLQTCNKKALFEQGSENRKQEVHSGSNIQKDEIHTEICMDAQGRLVKPIVPELENTPQEQRHPPQQEQLTDLPIELRTEDNVETLHSVEILKEPDKEEGIDQDLGNTNAIAEPSKTSEESDNKEDTVELRDCNLCSDVCVEGDVKVISRFSPQSKQGSVPSIRLPDLTESQDRENNMIVIFSAIKDLMTCNKVNWKTDYKKKALLH</sequence>
<evidence type="ECO:0000313" key="5">
    <source>
        <dbReference type="Proteomes" id="UP000316079"/>
    </source>
</evidence>
<dbReference type="FunFam" id="1.10.472.80:FF:000008">
    <property type="entry name" value="TBC1 domain family member 10A"/>
    <property type="match status" value="1"/>
</dbReference>
<proteinExistence type="predicted"/>
<evidence type="ECO:0000256" key="1">
    <source>
        <dbReference type="ARBA" id="ARBA00022468"/>
    </source>
</evidence>
<feature type="compositionally biased region" description="Basic and acidic residues" evidence="2">
    <location>
        <begin position="605"/>
        <end position="626"/>
    </location>
</feature>
<accession>A0A553Q1Y2</accession>
<dbReference type="PANTHER" id="PTHR47219:SF4">
    <property type="entry name" value="TBC1 DOMAIN FAMILY MEMBER 10A"/>
    <property type="match status" value="1"/>
</dbReference>
<dbReference type="InterPro" id="IPR000195">
    <property type="entry name" value="Rab-GAP-TBC_dom"/>
</dbReference>
<dbReference type="SUPFAM" id="SSF47923">
    <property type="entry name" value="Ypt/Rab-GAP domain of gyp1p"/>
    <property type="match status" value="2"/>
</dbReference>
<dbReference type="STRING" id="623744.A0A553Q1Y2"/>
<feature type="domain" description="Rab-GAP TBC" evidence="3">
    <location>
        <begin position="215"/>
        <end position="403"/>
    </location>
</feature>
<feature type="region of interest" description="Disordered" evidence="2">
    <location>
        <begin position="751"/>
        <end position="782"/>
    </location>
</feature>
<name>A0A553Q1Y2_9TELE</name>
<evidence type="ECO:0000256" key="2">
    <source>
        <dbReference type="SAM" id="MobiDB-lite"/>
    </source>
</evidence>
<dbReference type="InterPro" id="IPR050302">
    <property type="entry name" value="Rab_GAP_TBC_domain"/>
</dbReference>
<evidence type="ECO:0000259" key="3">
    <source>
        <dbReference type="PROSITE" id="PS50086"/>
    </source>
</evidence>
<dbReference type="Proteomes" id="UP000316079">
    <property type="component" value="Unassembled WGS sequence"/>
</dbReference>
<dbReference type="Pfam" id="PF00566">
    <property type="entry name" value="RabGAP-TBC"/>
    <property type="match status" value="1"/>
</dbReference>
<comment type="caution">
    <text evidence="4">The sequence shown here is derived from an EMBL/GenBank/DDBJ whole genome shotgun (WGS) entry which is preliminary data.</text>
</comment>
<dbReference type="InterPro" id="IPR035969">
    <property type="entry name" value="Rab-GAP_TBC_sf"/>
</dbReference>
<keyword evidence="5" id="KW-1185">Reference proteome</keyword>
<dbReference type="AlphaFoldDB" id="A0A553Q1Y2"/>
<dbReference type="PROSITE" id="PS50086">
    <property type="entry name" value="TBC_RABGAP"/>
    <property type="match status" value="1"/>
</dbReference>
<reference evidence="4 5" key="1">
    <citation type="journal article" date="2019" name="Sci. Data">
        <title>Hybrid genome assembly and annotation of Danionella translucida.</title>
        <authorList>
            <person name="Kadobianskyi M."/>
            <person name="Schulze L."/>
            <person name="Schuelke M."/>
            <person name="Judkewitz B."/>
        </authorList>
    </citation>
    <scope>NUCLEOTIDE SEQUENCE [LARGE SCALE GENOMIC DNA]</scope>
    <source>
        <strain evidence="4 5">Bolton</strain>
    </source>
</reference>
<keyword evidence="1" id="KW-0343">GTPase activation</keyword>
<protein>
    <recommendedName>
        <fullName evidence="3">Rab-GAP TBC domain-containing protein</fullName>
    </recommendedName>
</protein>
<feature type="compositionally biased region" description="Polar residues" evidence="2">
    <location>
        <begin position="628"/>
        <end position="637"/>
    </location>
</feature>
<dbReference type="GO" id="GO:0005096">
    <property type="term" value="F:GTPase activator activity"/>
    <property type="evidence" value="ECO:0007669"/>
    <property type="project" value="UniProtKB-KW"/>
</dbReference>
<feature type="compositionally biased region" description="Basic and acidic residues" evidence="2">
    <location>
        <begin position="772"/>
        <end position="782"/>
    </location>
</feature>
<evidence type="ECO:0000313" key="4">
    <source>
        <dbReference type="EMBL" id="TRY83943.1"/>
    </source>
</evidence>
<organism evidence="4 5">
    <name type="scientific">Danionella cerebrum</name>
    <dbReference type="NCBI Taxonomy" id="2873325"/>
    <lineage>
        <taxon>Eukaryota</taxon>
        <taxon>Metazoa</taxon>
        <taxon>Chordata</taxon>
        <taxon>Craniata</taxon>
        <taxon>Vertebrata</taxon>
        <taxon>Euteleostomi</taxon>
        <taxon>Actinopterygii</taxon>
        <taxon>Neopterygii</taxon>
        <taxon>Teleostei</taxon>
        <taxon>Ostariophysi</taxon>
        <taxon>Cypriniformes</taxon>
        <taxon>Danionidae</taxon>
        <taxon>Danioninae</taxon>
        <taxon>Danionella</taxon>
    </lineage>
</organism>
<dbReference type="EMBL" id="SRMA01026444">
    <property type="protein sequence ID" value="TRY83943.1"/>
    <property type="molecule type" value="Genomic_DNA"/>
</dbReference>